<feature type="transmembrane region" description="Helical" evidence="1">
    <location>
        <begin position="7"/>
        <end position="27"/>
    </location>
</feature>
<dbReference type="EMBL" id="MDKC01000001">
    <property type="protein sequence ID" value="ODG93957.1"/>
    <property type="molecule type" value="Genomic_DNA"/>
</dbReference>
<accession>A0ABX2ZZH3</accession>
<reference evidence="2 3" key="1">
    <citation type="submission" date="2016-07" db="EMBL/GenBank/DDBJ databases">
        <authorList>
            <person name="Townsley L."/>
            <person name="Shank E.A."/>
        </authorList>
    </citation>
    <scope>NUCLEOTIDE SEQUENCE [LARGE SCALE GENOMIC DNA]</scope>
    <source>
        <strain evidence="2 3">CH01</strain>
    </source>
</reference>
<keyword evidence="3" id="KW-1185">Reference proteome</keyword>
<evidence type="ECO:0000313" key="2">
    <source>
        <dbReference type="EMBL" id="ODG93957.1"/>
    </source>
</evidence>
<feature type="transmembrane region" description="Helical" evidence="1">
    <location>
        <begin position="73"/>
        <end position="92"/>
    </location>
</feature>
<keyword evidence="1" id="KW-1133">Transmembrane helix</keyword>
<organism evidence="2 3">
    <name type="scientific">Gottfriedia luciferensis</name>
    <dbReference type="NCBI Taxonomy" id="178774"/>
    <lineage>
        <taxon>Bacteria</taxon>
        <taxon>Bacillati</taxon>
        <taxon>Bacillota</taxon>
        <taxon>Bacilli</taxon>
        <taxon>Bacillales</taxon>
        <taxon>Bacillaceae</taxon>
        <taxon>Gottfriedia</taxon>
    </lineage>
</organism>
<dbReference type="RefSeq" id="WP_069032134.1">
    <property type="nucleotide sequence ID" value="NZ_MDKC01000001.1"/>
</dbReference>
<keyword evidence="1" id="KW-0812">Transmembrane</keyword>
<evidence type="ECO:0000256" key="1">
    <source>
        <dbReference type="SAM" id="Phobius"/>
    </source>
</evidence>
<gene>
    <name evidence="2" type="ORF">BED47_01950</name>
</gene>
<protein>
    <submittedName>
        <fullName evidence="2">Uncharacterized protein</fullName>
    </submittedName>
</protein>
<name>A0ABX2ZZH3_9BACI</name>
<dbReference type="Proteomes" id="UP000094580">
    <property type="component" value="Unassembled WGS sequence"/>
</dbReference>
<evidence type="ECO:0000313" key="3">
    <source>
        <dbReference type="Proteomes" id="UP000094580"/>
    </source>
</evidence>
<comment type="caution">
    <text evidence="2">The sequence shown here is derived from an EMBL/GenBank/DDBJ whole genome shotgun (WGS) entry which is preliminary data.</text>
</comment>
<feature type="transmembrane region" description="Helical" evidence="1">
    <location>
        <begin position="47"/>
        <end position="66"/>
    </location>
</feature>
<sequence length="218" mass="25100">MLKHKKFFYISIILFLISVAFNFTFPNDETLGAKFSVNNIPITKETGLNYVGITSILLLIASFYFLSKSFKKFRVRIILIALFISVITPSFLANAYQKTMATDIYAVSYERSKSRCNFEMKNETILHAECELPFKNYRNSDVLFTIDFYNKYPFEDEGAMLSLMKKNAPYKVKLGRNESKVVKIETDIDVSTIKNHVDSGETTEVHMMIISKGKSRKI</sequence>
<proteinExistence type="predicted"/>
<keyword evidence="1" id="KW-0472">Membrane</keyword>